<feature type="active site" description="Charge relay system; for autoendoproteolytic cleavage activity" evidence="12">
    <location>
        <position position="103"/>
    </location>
</feature>
<gene>
    <name evidence="12" type="primary">psd</name>
    <name evidence="13" type="ORF">HNQ60_000406</name>
</gene>
<dbReference type="UniPathway" id="UPA00558">
    <property type="reaction ID" value="UER00616"/>
</dbReference>
<sequence>MTDRVPDSDTPAALGDRLFAALQYVLPKHLLSRLIYHVMRAESPAVRKLIISSFLRGYDVNMAEAVQSDPFAYRSFNDFFTRALKPGARPIDPAPAAIVSPVDGTLSQRGGIHDGKILQAKGQHYTLAELLANDTEAVEAYRDGSFACIYLAPYNYHRIHMPFAGRALSTVYVPGDLFSVNAATARTVPRLFSRNERVICDFDTTIGRMAMILVGALFVGSMETVHCGEINPPPRPRKAAVRIDRGNGRDFARGEELGRFNMGSTVVLLFQRNRVRWDDAFTSQMKVQLGRPIARTSSIPS</sequence>
<dbReference type="EMBL" id="JACHHZ010000001">
    <property type="protein sequence ID" value="MBB6091560.1"/>
    <property type="molecule type" value="Genomic_DNA"/>
</dbReference>
<keyword evidence="8 12" id="KW-0594">Phospholipid biosynthesis</keyword>
<comment type="subcellular location">
    <subcellularLocation>
        <location evidence="12">Cell membrane</location>
        <topology evidence="12">Peripheral membrane protein</topology>
    </subcellularLocation>
</comment>
<keyword evidence="11 12" id="KW-0670">Pyruvate</keyword>
<feature type="active site" description="Charge relay system; for autoendoproteolytic cleavage activity" evidence="12">
    <location>
        <position position="160"/>
    </location>
</feature>
<comment type="function">
    <text evidence="12">Catalyzes the formation of phosphatidylethanolamine (PtdEtn) from phosphatidylserine (PtdSer).</text>
</comment>
<evidence type="ECO:0000256" key="7">
    <source>
        <dbReference type="ARBA" id="ARBA00023145"/>
    </source>
</evidence>
<dbReference type="PANTHER" id="PTHR10067">
    <property type="entry name" value="PHOSPHATIDYLSERINE DECARBOXYLASE"/>
    <property type="match status" value="1"/>
</dbReference>
<dbReference type="NCBIfam" id="TIGR00163">
    <property type="entry name" value="PS_decarb"/>
    <property type="match status" value="1"/>
</dbReference>
<reference evidence="13 14" key="1">
    <citation type="submission" date="2020-08" db="EMBL/GenBank/DDBJ databases">
        <title>Genomic Encyclopedia of Type Strains, Phase IV (KMG-IV): sequencing the most valuable type-strain genomes for metagenomic binning, comparative biology and taxonomic classification.</title>
        <authorList>
            <person name="Goeker M."/>
        </authorList>
    </citation>
    <scope>NUCLEOTIDE SEQUENCE [LARGE SCALE GENOMIC DNA]</scope>
    <source>
        <strain evidence="13 14">DSM 26723</strain>
    </source>
</reference>
<dbReference type="Proteomes" id="UP000588068">
    <property type="component" value="Unassembled WGS sequence"/>
</dbReference>
<evidence type="ECO:0000256" key="11">
    <source>
        <dbReference type="ARBA" id="ARBA00023317"/>
    </source>
</evidence>
<evidence type="ECO:0000256" key="2">
    <source>
        <dbReference type="ARBA" id="ARBA00022475"/>
    </source>
</evidence>
<evidence type="ECO:0000313" key="13">
    <source>
        <dbReference type="EMBL" id="MBB6091560.1"/>
    </source>
</evidence>
<keyword evidence="7 12" id="KW-0865">Zymogen</keyword>
<feature type="chain" id="PRO_5033175164" description="Phosphatidylserine decarboxylase beta chain" evidence="12">
    <location>
        <begin position="1"/>
        <end position="263"/>
    </location>
</feature>
<comment type="pathway">
    <text evidence="12">Phospholipid metabolism; phosphatidylethanolamine biosynthesis; phosphatidylethanolamine from CDP-diacylglycerol: step 2/2.</text>
</comment>
<evidence type="ECO:0000256" key="8">
    <source>
        <dbReference type="ARBA" id="ARBA00023209"/>
    </source>
</evidence>
<dbReference type="HAMAP" id="MF_00662">
    <property type="entry name" value="PS_decarb_PSD_B_type1"/>
    <property type="match status" value="1"/>
</dbReference>
<keyword evidence="4 12" id="KW-0210">Decarboxylase</keyword>
<dbReference type="GO" id="GO:0006646">
    <property type="term" value="P:phosphatidylethanolamine biosynthetic process"/>
    <property type="evidence" value="ECO:0007669"/>
    <property type="project" value="UniProtKB-UniRule"/>
</dbReference>
<comment type="caution">
    <text evidence="13">The sequence shown here is derived from an EMBL/GenBank/DDBJ whole genome shotgun (WGS) entry which is preliminary data.</text>
</comment>
<dbReference type="InterPro" id="IPR003817">
    <property type="entry name" value="PS_Dcarbxylase"/>
</dbReference>
<dbReference type="RefSeq" id="WP_184329352.1">
    <property type="nucleotide sequence ID" value="NZ_JACHHZ010000001.1"/>
</dbReference>
<feature type="site" description="Cleavage (non-hydrolytic); by autocatalysis" evidence="12">
    <location>
        <begin position="263"/>
        <end position="264"/>
    </location>
</feature>
<evidence type="ECO:0000256" key="1">
    <source>
        <dbReference type="ARBA" id="ARBA00005189"/>
    </source>
</evidence>
<dbReference type="GO" id="GO:0005886">
    <property type="term" value="C:plasma membrane"/>
    <property type="evidence" value="ECO:0007669"/>
    <property type="project" value="UniProtKB-SubCell"/>
</dbReference>
<comment type="subunit">
    <text evidence="12">Heterodimer of a large membrane-associated beta subunit and a small pyruvoyl-containing alpha subunit.</text>
</comment>
<organism evidence="13 14">
    <name type="scientific">Povalibacter uvarum</name>
    <dbReference type="NCBI Taxonomy" id="732238"/>
    <lineage>
        <taxon>Bacteria</taxon>
        <taxon>Pseudomonadati</taxon>
        <taxon>Pseudomonadota</taxon>
        <taxon>Gammaproteobacteria</taxon>
        <taxon>Steroidobacterales</taxon>
        <taxon>Steroidobacteraceae</taxon>
        <taxon>Povalibacter</taxon>
    </lineage>
</organism>
<dbReference type="PANTHER" id="PTHR10067:SF6">
    <property type="entry name" value="PHOSPHATIDYLSERINE DECARBOXYLASE PROENZYME, MITOCHONDRIAL"/>
    <property type="match status" value="1"/>
</dbReference>
<keyword evidence="6 12" id="KW-0472">Membrane</keyword>
<dbReference type="EC" id="4.1.1.65" evidence="12"/>
<keyword evidence="9 12" id="KW-0456">Lyase</keyword>
<evidence type="ECO:0000256" key="6">
    <source>
        <dbReference type="ARBA" id="ARBA00023136"/>
    </source>
</evidence>
<dbReference type="Pfam" id="PF02666">
    <property type="entry name" value="PS_Dcarbxylase"/>
    <property type="match status" value="1"/>
</dbReference>
<evidence type="ECO:0000256" key="10">
    <source>
        <dbReference type="ARBA" id="ARBA00023264"/>
    </source>
</evidence>
<protein>
    <recommendedName>
        <fullName evidence="12">Phosphatidylserine decarboxylase proenzyme</fullName>
        <ecNumber evidence="12">4.1.1.65</ecNumber>
    </recommendedName>
    <component>
        <recommendedName>
            <fullName evidence="12">Phosphatidylserine decarboxylase alpha chain</fullName>
        </recommendedName>
    </component>
    <component>
        <recommendedName>
            <fullName evidence="12">Phosphatidylserine decarboxylase beta chain</fullName>
        </recommendedName>
    </component>
</protein>
<evidence type="ECO:0000256" key="3">
    <source>
        <dbReference type="ARBA" id="ARBA00022516"/>
    </source>
</evidence>
<evidence type="ECO:0000256" key="4">
    <source>
        <dbReference type="ARBA" id="ARBA00022793"/>
    </source>
</evidence>
<keyword evidence="14" id="KW-1185">Reference proteome</keyword>
<name>A0A841HGU0_9GAMM</name>
<keyword evidence="3 12" id="KW-0444">Lipid biosynthesis</keyword>
<keyword evidence="2 12" id="KW-1003">Cell membrane</keyword>
<feature type="modified residue" description="Pyruvic acid (Ser); by autocatalysis" evidence="12">
    <location>
        <position position="264"/>
    </location>
</feature>
<evidence type="ECO:0000313" key="14">
    <source>
        <dbReference type="Proteomes" id="UP000588068"/>
    </source>
</evidence>
<feature type="chain" id="PRO_5033175163" description="Phosphatidylserine decarboxylase alpha chain" evidence="12">
    <location>
        <begin position="264"/>
        <end position="301"/>
    </location>
</feature>
<keyword evidence="5 12" id="KW-0443">Lipid metabolism</keyword>
<evidence type="ECO:0000256" key="5">
    <source>
        <dbReference type="ARBA" id="ARBA00023098"/>
    </source>
</evidence>
<dbReference type="InterPro" id="IPR033177">
    <property type="entry name" value="PSD-B"/>
</dbReference>
<feature type="active site" description="Charge relay system; for autoendoproteolytic cleavage activity" evidence="12">
    <location>
        <position position="264"/>
    </location>
</feature>
<comment type="PTM">
    <text evidence="12">Is synthesized initially as an inactive proenzyme. Formation of the active enzyme involves a self-maturation process in which the active site pyruvoyl group is generated from an internal serine residue via an autocatalytic post-translational modification. Two non-identical subunits are generated from the proenzyme in this reaction, and the pyruvate is formed at the N-terminus of the alpha chain, which is derived from the carboxyl end of the proenzyme. The autoendoproteolytic cleavage occurs by a canonical serine protease mechanism, in which the side chain hydroxyl group of the serine supplies its oxygen atom to form the C-terminus of the beta chain, while the remainder of the serine residue undergoes an oxidative deamination to produce ammonia and the pyruvoyl prosthetic group on the alpha chain. During this reaction, the Ser that is part of the protease active site of the proenzyme becomes the pyruvoyl prosthetic group, which constitutes an essential element of the active site of the mature decarboxylase.</text>
</comment>
<comment type="cofactor">
    <cofactor evidence="12">
        <name>pyruvate</name>
        <dbReference type="ChEBI" id="CHEBI:15361"/>
    </cofactor>
    <text evidence="12">Binds 1 pyruvoyl group covalently per subunit.</text>
</comment>
<dbReference type="GO" id="GO:0004609">
    <property type="term" value="F:phosphatidylserine decarboxylase activity"/>
    <property type="evidence" value="ECO:0007669"/>
    <property type="project" value="UniProtKB-UniRule"/>
</dbReference>
<comment type="pathway">
    <text evidence="1">Lipid metabolism.</text>
</comment>
<feature type="active site" description="Schiff-base intermediate with substrate; via pyruvic acid; for decarboxylase activity" evidence="12">
    <location>
        <position position="264"/>
    </location>
</feature>
<comment type="similarity">
    <text evidence="12">Belongs to the phosphatidylserine decarboxylase family. PSD-B subfamily. Prokaryotic type I sub-subfamily.</text>
</comment>
<accession>A0A841HGU0</accession>
<dbReference type="InterPro" id="IPR033178">
    <property type="entry name" value="PSD_type1_pro"/>
</dbReference>
<evidence type="ECO:0000256" key="12">
    <source>
        <dbReference type="HAMAP-Rule" id="MF_00662"/>
    </source>
</evidence>
<proteinExistence type="inferred from homology"/>
<dbReference type="AlphaFoldDB" id="A0A841HGU0"/>
<evidence type="ECO:0000256" key="9">
    <source>
        <dbReference type="ARBA" id="ARBA00023239"/>
    </source>
</evidence>
<comment type="catalytic activity">
    <reaction evidence="12">
        <text>a 1,2-diacyl-sn-glycero-3-phospho-L-serine + H(+) = a 1,2-diacyl-sn-glycero-3-phosphoethanolamine + CO2</text>
        <dbReference type="Rhea" id="RHEA:20828"/>
        <dbReference type="ChEBI" id="CHEBI:15378"/>
        <dbReference type="ChEBI" id="CHEBI:16526"/>
        <dbReference type="ChEBI" id="CHEBI:57262"/>
        <dbReference type="ChEBI" id="CHEBI:64612"/>
        <dbReference type="EC" id="4.1.1.65"/>
    </reaction>
</comment>
<keyword evidence="10 12" id="KW-1208">Phospholipid metabolism</keyword>